<organism evidence="2 3">
    <name type="scientific">Saguinus oedipus</name>
    <name type="common">Cotton-top tamarin</name>
    <name type="synonym">Oedipomidas oedipus</name>
    <dbReference type="NCBI Taxonomy" id="9490"/>
    <lineage>
        <taxon>Eukaryota</taxon>
        <taxon>Metazoa</taxon>
        <taxon>Chordata</taxon>
        <taxon>Craniata</taxon>
        <taxon>Vertebrata</taxon>
        <taxon>Euteleostomi</taxon>
        <taxon>Mammalia</taxon>
        <taxon>Eutheria</taxon>
        <taxon>Euarchontoglires</taxon>
        <taxon>Primates</taxon>
        <taxon>Haplorrhini</taxon>
        <taxon>Platyrrhini</taxon>
        <taxon>Cebidae</taxon>
        <taxon>Callitrichinae</taxon>
        <taxon>Saguinus</taxon>
    </lineage>
</organism>
<keyword evidence="3" id="KW-1185">Reference proteome</keyword>
<evidence type="ECO:0000313" key="3">
    <source>
        <dbReference type="Proteomes" id="UP001266305"/>
    </source>
</evidence>
<sequence>MVPPTGFSEEEGKALEEEEKYGDEEEKEEEEEEEEVEDEALWAWPSELSSPGPETSLPTEPADQEESLSQAPAKAVLHPGASPLPDEESEAPRPPRVHGPPTETLPTPREGNLASPSPSTLVGAREVGAETGGPDLSGVPRGESEETGSSEDAPSLIPATRAPEGARELEAPSEDNSGRTAPAGTSVQAQPVLPTDSASRGGVAVVPATGNSARGSTALFILLIFLPLQLWVT</sequence>
<evidence type="ECO:0000313" key="2">
    <source>
        <dbReference type="EMBL" id="KAK2084444.1"/>
    </source>
</evidence>
<accession>A0ABQ9TI83</accession>
<name>A0ABQ9TI83_SAGOE</name>
<comment type="caution">
    <text evidence="2">The sequence shown here is derived from an EMBL/GenBank/DDBJ whole genome shotgun (WGS) entry which is preliminary data.</text>
</comment>
<feature type="region of interest" description="Disordered" evidence="1">
    <location>
        <begin position="1"/>
        <end position="201"/>
    </location>
</feature>
<feature type="compositionally biased region" description="Polar residues" evidence="1">
    <location>
        <begin position="47"/>
        <end position="58"/>
    </location>
</feature>
<feature type="compositionally biased region" description="Polar residues" evidence="1">
    <location>
        <begin position="174"/>
        <end position="189"/>
    </location>
</feature>
<reference evidence="2 3" key="1">
    <citation type="submission" date="2023-05" db="EMBL/GenBank/DDBJ databases">
        <title>B98-5 Cell Line De Novo Hybrid Assembly: An Optical Mapping Approach.</title>
        <authorList>
            <person name="Kananen K."/>
            <person name="Auerbach J.A."/>
            <person name="Kautto E."/>
            <person name="Blachly J.S."/>
        </authorList>
    </citation>
    <scope>NUCLEOTIDE SEQUENCE [LARGE SCALE GENOMIC DNA]</scope>
    <source>
        <strain evidence="2">B95-8</strain>
        <tissue evidence="2">Cell line</tissue>
    </source>
</reference>
<protein>
    <submittedName>
        <fullName evidence="2">Uncharacterized protein</fullName>
    </submittedName>
</protein>
<dbReference type="Proteomes" id="UP001266305">
    <property type="component" value="Unassembled WGS sequence"/>
</dbReference>
<dbReference type="EMBL" id="JASSZA010000022">
    <property type="protein sequence ID" value="KAK2084444.1"/>
    <property type="molecule type" value="Genomic_DNA"/>
</dbReference>
<proteinExistence type="predicted"/>
<evidence type="ECO:0000256" key="1">
    <source>
        <dbReference type="SAM" id="MobiDB-lite"/>
    </source>
</evidence>
<feature type="compositionally biased region" description="Acidic residues" evidence="1">
    <location>
        <begin position="16"/>
        <end position="40"/>
    </location>
</feature>
<gene>
    <name evidence="2" type="ORF">P7K49_037477</name>
</gene>